<dbReference type="GO" id="GO:0005886">
    <property type="term" value="C:plasma membrane"/>
    <property type="evidence" value="ECO:0007669"/>
    <property type="project" value="UniProtKB-SubCell"/>
</dbReference>
<dbReference type="AlphaFoldDB" id="A0A939DEP7"/>
<comment type="subcellular location">
    <subcellularLocation>
        <location evidence="1">Cell membrane</location>
        <topology evidence="1">Multi-pass membrane protein</topology>
    </subcellularLocation>
</comment>
<feature type="transmembrane region" description="Helical" evidence="6">
    <location>
        <begin position="27"/>
        <end position="44"/>
    </location>
</feature>
<dbReference type="InterPro" id="IPR005538">
    <property type="entry name" value="LrgA/CidA"/>
</dbReference>
<evidence type="ECO:0000313" key="7">
    <source>
        <dbReference type="EMBL" id="MBN7796821.1"/>
    </source>
</evidence>
<dbReference type="RefSeq" id="WP_206560265.1">
    <property type="nucleotide sequence ID" value="NZ_JAFKCZ010000006.1"/>
</dbReference>
<dbReference type="Proteomes" id="UP000664303">
    <property type="component" value="Unassembled WGS sequence"/>
</dbReference>
<evidence type="ECO:0000256" key="6">
    <source>
        <dbReference type="SAM" id="Phobius"/>
    </source>
</evidence>
<keyword evidence="5 6" id="KW-0472">Membrane</keyword>
<organism evidence="7 8">
    <name type="scientific">Parahaliea mediterranea</name>
    <dbReference type="NCBI Taxonomy" id="651086"/>
    <lineage>
        <taxon>Bacteria</taxon>
        <taxon>Pseudomonadati</taxon>
        <taxon>Pseudomonadota</taxon>
        <taxon>Gammaproteobacteria</taxon>
        <taxon>Cellvibrionales</taxon>
        <taxon>Halieaceae</taxon>
        <taxon>Parahaliea</taxon>
    </lineage>
</organism>
<evidence type="ECO:0000313" key="8">
    <source>
        <dbReference type="Proteomes" id="UP000664303"/>
    </source>
</evidence>
<evidence type="ECO:0000256" key="5">
    <source>
        <dbReference type="ARBA" id="ARBA00023136"/>
    </source>
</evidence>
<dbReference type="EMBL" id="JAFKCZ010000006">
    <property type="protein sequence ID" value="MBN7796821.1"/>
    <property type="molecule type" value="Genomic_DNA"/>
</dbReference>
<name>A0A939DEP7_9GAMM</name>
<keyword evidence="8" id="KW-1185">Reference proteome</keyword>
<dbReference type="PANTHER" id="PTHR33931:SF2">
    <property type="entry name" value="HOLIN-LIKE PROTEIN CIDA"/>
    <property type="match status" value="1"/>
</dbReference>
<feature type="transmembrane region" description="Helical" evidence="6">
    <location>
        <begin position="56"/>
        <end position="79"/>
    </location>
</feature>
<proteinExistence type="predicted"/>
<reference evidence="7" key="1">
    <citation type="submission" date="2021-02" db="EMBL/GenBank/DDBJ databases">
        <title>PHA producing bacteria isolated from coastal sediment in Guangdong, Shenzhen.</title>
        <authorList>
            <person name="Zheng W."/>
            <person name="Yu S."/>
            <person name="Huang Y."/>
        </authorList>
    </citation>
    <scope>NUCLEOTIDE SEQUENCE</scope>
    <source>
        <strain evidence="7">TN14-10</strain>
    </source>
</reference>
<evidence type="ECO:0000256" key="3">
    <source>
        <dbReference type="ARBA" id="ARBA00022692"/>
    </source>
</evidence>
<dbReference type="PANTHER" id="PTHR33931">
    <property type="entry name" value="HOLIN-LIKE PROTEIN CIDA-RELATED"/>
    <property type="match status" value="1"/>
</dbReference>
<sequence length="122" mass="13095">MAFINGITLLLIFQLLGEIAVRLSQLPVPGPVAGMLLLFIALLLRGRSGDSLERAANGLLGHLSLLFIPAGVGLMVHLHRVGEEWLPVTVAIAASTVLTLALSGLLLQWLLRRRDQRTAGDD</sequence>
<evidence type="ECO:0000256" key="1">
    <source>
        <dbReference type="ARBA" id="ARBA00004651"/>
    </source>
</evidence>
<gene>
    <name evidence="7" type="ORF">JYP50_09475</name>
</gene>
<keyword evidence="3 6" id="KW-0812">Transmembrane</keyword>
<keyword evidence="4 6" id="KW-1133">Transmembrane helix</keyword>
<protein>
    <submittedName>
        <fullName evidence="7">CidA/LrgA family protein</fullName>
    </submittedName>
</protein>
<evidence type="ECO:0000256" key="2">
    <source>
        <dbReference type="ARBA" id="ARBA00022475"/>
    </source>
</evidence>
<feature type="transmembrane region" description="Helical" evidence="6">
    <location>
        <begin position="85"/>
        <end position="107"/>
    </location>
</feature>
<dbReference type="Pfam" id="PF03788">
    <property type="entry name" value="LrgA"/>
    <property type="match status" value="1"/>
</dbReference>
<accession>A0A939DEP7</accession>
<keyword evidence="2" id="KW-1003">Cell membrane</keyword>
<comment type="caution">
    <text evidence="7">The sequence shown here is derived from an EMBL/GenBank/DDBJ whole genome shotgun (WGS) entry which is preliminary data.</text>
</comment>
<evidence type="ECO:0000256" key="4">
    <source>
        <dbReference type="ARBA" id="ARBA00022989"/>
    </source>
</evidence>